<proteinExistence type="predicted"/>
<evidence type="ECO:0000256" key="2">
    <source>
        <dbReference type="ARBA" id="ARBA00022771"/>
    </source>
</evidence>
<keyword evidence="8" id="KW-1185">Reference proteome</keyword>
<dbReference type="AlphaFoldDB" id="A0A0L7LK27"/>
<sequence length="76" mass="8630">MDKKNAIRRAKRPSKVLEENYWDCSVCTYRNNAEAFKCSMCDVRKGGRHSPHQLTEAAPVGQLAQEEASRAETQEC</sequence>
<evidence type="ECO:0000256" key="4">
    <source>
        <dbReference type="PROSITE-ProRule" id="PRU00322"/>
    </source>
</evidence>
<accession>A0A0L7LK27</accession>
<organism evidence="7 8">
    <name type="scientific">Operophtera brumata</name>
    <name type="common">Winter moth</name>
    <name type="synonym">Phalaena brumata</name>
    <dbReference type="NCBI Taxonomy" id="104452"/>
    <lineage>
        <taxon>Eukaryota</taxon>
        <taxon>Metazoa</taxon>
        <taxon>Ecdysozoa</taxon>
        <taxon>Arthropoda</taxon>
        <taxon>Hexapoda</taxon>
        <taxon>Insecta</taxon>
        <taxon>Pterygota</taxon>
        <taxon>Neoptera</taxon>
        <taxon>Endopterygota</taxon>
        <taxon>Lepidoptera</taxon>
        <taxon>Glossata</taxon>
        <taxon>Ditrysia</taxon>
        <taxon>Geometroidea</taxon>
        <taxon>Geometridae</taxon>
        <taxon>Larentiinae</taxon>
        <taxon>Operophtera</taxon>
    </lineage>
</organism>
<dbReference type="Proteomes" id="UP000037510">
    <property type="component" value="Unassembled WGS sequence"/>
</dbReference>
<name>A0A0L7LK27_OPEBR</name>
<gene>
    <name evidence="7" type="ORF">OBRU01_07043</name>
</gene>
<keyword evidence="2 4" id="KW-0863">Zinc-finger</keyword>
<dbReference type="InterPro" id="IPR039958">
    <property type="entry name" value="RYBP/YAF2"/>
</dbReference>
<dbReference type="InterPro" id="IPR036443">
    <property type="entry name" value="Znf_RanBP2_sf"/>
</dbReference>
<protein>
    <submittedName>
        <fullName evidence="7">Ring and YY1 binding protein</fullName>
    </submittedName>
</protein>
<dbReference type="Pfam" id="PF00641">
    <property type="entry name" value="Zn_ribbon_RanBP"/>
    <property type="match status" value="1"/>
</dbReference>
<keyword evidence="1" id="KW-0479">Metal-binding</keyword>
<dbReference type="GO" id="GO:0008270">
    <property type="term" value="F:zinc ion binding"/>
    <property type="evidence" value="ECO:0007669"/>
    <property type="project" value="UniProtKB-KW"/>
</dbReference>
<evidence type="ECO:0000256" key="1">
    <source>
        <dbReference type="ARBA" id="ARBA00022723"/>
    </source>
</evidence>
<dbReference type="GO" id="GO:0005634">
    <property type="term" value="C:nucleus"/>
    <property type="evidence" value="ECO:0007669"/>
    <property type="project" value="TreeGrafter"/>
</dbReference>
<evidence type="ECO:0000313" key="8">
    <source>
        <dbReference type="Proteomes" id="UP000037510"/>
    </source>
</evidence>
<feature type="region of interest" description="Disordered" evidence="5">
    <location>
        <begin position="46"/>
        <end position="76"/>
    </location>
</feature>
<reference evidence="7 8" key="1">
    <citation type="journal article" date="2015" name="Genome Biol. Evol.">
        <title>The genome of winter moth (Operophtera brumata) provides a genomic perspective on sexual dimorphism and phenology.</title>
        <authorList>
            <person name="Derks M.F."/>
            <person name="Smit S."/>
            <person name="Salis L."/>
            <person name="Schijlen E."/>
            <person name="Bossers A."/>
            <person name="Mateman C."/>
            <person name="Pijl A.S."/>
            <person name="de Ridder D."/>
            <person name="Groenen M.A."/>
            <person name="Visser M.E."/>
            <person name="Megens H.J."/>
        </authorList>
    </citation>
    <scope>NUCLEOTIDE SEQUENCE [LARGE SCALE GENOMIC DNA]</scope>
    <source>
        <strain evidence="7">WM2013NL</strain>
        <tissue evidence="7">Head and thorax</tissue>
    </source>
</reference>
<dbReference type="PANTHER" id="PTHR12920">
    <property type="entry name" value="RYBP AND YAF2-RELATED"/>
    <property type="match status" value="1"/>
</dbReference>
<dbReference type="Gene3D" id="4.10.1060.10">
    <property type="entry name" value="Zinc finger, RanBP2-type"/>
    <property type="match status" value="1"/>
</dbReference>
<dbReference type="GO" id="GO:0045893">
    <property type="term" value="P:positive regulation of DNA-templated transcription"/>
    <property type="evidence" value="ECO:0007669"/>
    <property type="project" value="InterPro"/>
</dbReference>
<evidence type="ECO:0000256" key="5">
    <source>
        <dbReference type="SAM" id="MobiDB-lite"/>
    </source>
</evidence>
<feature type="compositionally biased region" description="Basic and acidic residues" evidence="5">
    <location>
        <begin position="67"/>
        <end position="76"/>
    </location>
</feature>
<evidence type="ECO:0000259" key="6">
    <source>
        <dbReference type="PROSITE" id="PS50199"/>
    </source>
</evidence>
<dbReference type="GO" id="GO:0003712">
    <property type="term" value="F:transcription coregulator activity"/>
    <property type="evidence" value="ECO:0007669"/>
    <property type="project" value="TreeGrafter"/>
</dbReference>
<comment type="caution">
    <text evidence="7">The sequence shown here is derived from an EMBL/GenBank/DDBJ whole genome shotgun (WGS) entry which is preliminary data.</text>
</comment>
<dbReference type="PROSITE" id="PS50199">
    <property type="entry name" value="ZF_RANBP2_2"/>
    <property type="match status" value="1"/>
</dbReference>
<feature type="domain" description="RanBP2-type" evidence="6">
    <location>
        <begin position="18"/>
        <end position="47"/>
    </location>
</feature>
<dbReference type="SMART" id="SM00547">
    <property type="entry name" value="ZnF_RBZ"/>
    <property type="match status" value="1"/>
</dbReference>
<dbReference type="PROSITE" id="PS01358">
    <property type="entry name" value="ZF_RANBP2_1"/>
    <property type="match status" value="1"/>
</dbReference>
<evidence type="ECO:0000256" key="3">
    <source>
        <dbReference type="ARBA" id="ARBA00022833"/>
    </source>
</evidence>
<dbReference type="EMBL" id="JTDY01000841">
    <property type="protein sequence ID" value="KOB75699.1"/>
    <property type="molecule type" value="Genomic_DNA"/>
</dbReference>
<dbReference type="InterPro" id="IPR001876">
    <property type="entry name" value="Znf_RanBP2"/>
</dbReference>
<keyword evidence="3" id="KW-0862">Zinc</keyword>
<dbReference type="GO" id="GO:0003677">
    <property type="term" value="F:DNA binding"/>
    <property type="evidence" value="ECO:0007669"/>
    <property type="project" value="TreeGrafter"/>
</dbReference>
<dbReference type="STRING" id="104452.A0A0L7LK27"/>
<dbReference type="SUPFAM" id="SSF90209">
    <property type="entry name" value="Ran binding protein zinc finger-like"/>
    <property type="match status" value="1"/>
</dbReference>
<evidence type="ECO:0000313" key="7">
    <source>
        <dbReference type="EMBL" id="KOB75699.1"/>
    </source>
</evidence>
<dbReference type="PANTHER" id="PTHR12920:SF4">
    <property type="entry name" value="GEO03726P1"/>
    <property type="match status" value="1"/>
</dbReference>